<protein>
    <recommendedName>
        <fullName evidence="4">DUF4287 domain-containing protein</fullName>
    </recommendedName>
</protein>
<feature type="region of interest" description="Disordered" evidence="1">
    <location>
        <begin position="67"/>
        <end position="97"/>
    </location>
</feature>
<evidence type="ECO:0000313" key="2">
    <source>
        <dbReference type="EMBL" id="NOV95525.1"/>
    </source>
</evidence>
<name>A0ABX2A0W1_9MICO</name>
<reference evidence="2 3" key="1">
    <citation type="submission" date="2020-05" db="EMBL/GenBank/DDBJ databases">
        <title>Genomic Encyclopedia of Type Strains, Phase III (KMG-III): the genomes of soil and plant-associated and newly described type strains.</title>
        <authorList>
            <person name="Whitman W."/>
        </authorList>
    </citation>
    <scope>NUCLEOTIDE SEQUENCE [LARGE SCALE GENOMIC DNA]</scope>
    <source>
        <strain evidence="2 3">KCTC 19046</strain>
    </source>
</reference>
<proteinExistence type="predicted"/>
<organism evidence="2 3">
    <name type="scientific">Isoptericola halotolerans</name>
    <dbReference type="NCBI Taxonomy" id="300560"/>
    <lineage>
        <taxon>Bacteria</taxon>
        <taxon>Bacillati</taxon>
        <taxon>Actinomycetota</taxon>
        <taxon>Actinomycetes</taxon>
        <taxon>Micrococcales</taxon>
        <taxon>Promicromonosporaceae</taxon>
        <taxon>Isoptericola</taxon>
    </lineage>
</organism>
<evidence type="ECO:0000313" key="3">
    <source>
        <dbReference type="Proteomes" id="UP000757540"/>
    </source>
</evidence>
<dbReference type="Pfam" id="PF14117">
    <property type="entry name" value="DUF4287"/>
    <property type="match status" value="1"/>
</dbReference>
<dbReference type="EMBL" id="JABEZU010000001">
    <property type="protein sequence ID" value="NOV95525.1"/>
    <property type="molecule type" value="Genomic_DNA"/>
</dbReference>
<dbReference type="RefSeq" id="WP_171781814.1">
    <property type="nucleotide sequence ID" value="NZ_BAAAML010000002.1"/>
</dbReference>
<accession>A0ABX2A0W1</accession>
<comment type="caution">
    <text evidence="2">The sequence shown here is derived from an EMBL/GenBank/DDBJ whole genome shotgun (WGS) entry which is preliminary data.</text>
</comment>
<gene>
    <name evidence="2" type="ORF">HDG69_000078</name>
</gene>
<evidence type="ECO:0008006" key="4">
    <source>
        <dbReference type="Google" id="ProtNLM"/>
    </source>
</evidence>
<dbReference type="Proteomes" id="UP000757540">
    <property type="component" value="Unassembled WGS sequence"/>
</dbReference>
<keyword evidence="3" id="KW-1185">Reference proteome</keyword>
<dbReference type="InterPro" id="IPR025629">
    <property type="entry name" value="DUF4287"/>
</dbReference>
<evidence type="ECO:0000256" key="1">
    <source>
        <dbReference type="SAM" id="MobiDB-lite"/>
    </source>
</evidence>
<sequence>MSFQAYLDAVETKTGLTPRQLVDAATEQGFGTGSKATPVATWLKETYGIGHGHAMAMTHVITKGDRISSKHVGSDGAHRDASDRLWLDGKDSRPDDW</sequence>